<comment type="caution">
    <text evidence="2">The sequence shown here is derived from an EMBL/GenBank/DDBJ whole genome shotgun (WGS) entry which is preliminary data.</text>
</comment>
<evidence type="ECO:0000313" key="2">
    <source>
        <dbReference type="EMBL" id="KAK6321824.1"/>
    </source>
</evidence>
<dbReference type="Proteomes" id="UP001356427">
    <property type="component" value="Unassembled WGS sequence"/>
</dbReference>
<proteinExistence type="predicted"/>
<feature type="region of interest" description="Disordered" evidence="1">
    <location>
        <begin position="1"/>
        <end position="33"/>
    </location>
</feature>
<evidence type="ECO:0000313" key="3">
    <source>
        <dbReference type="Proteomes" id="UP001356427"/>
    </source>
</evidence>
<sequence>MVASSDRPSAGSRAGSAGISDPWDRRSSLLSSRRSSVLVLTTSGVPLWEWSLVLPSSPSDTDTADRFSELKGESGLLENGMEAASSLGVSLRIGVSV</sequence>
<organism evidence="2 3">
    <name type="scientific">Coregonus suidteri</name>
    <dbReference type="NCBI Taxonomy" id="861788"/>
    <lineage>
        <taxon>Eukaryota</taxon>
        <taxon>Metazoa</taxon>
        <taxon>Chordata</taxon>
        <taxon>Craniata</taxon>
        <taxon>Vertebrata</taxon>
        <taxon>Euteleostomi</taxon>
        <taxon>Actinopterygii</taxon>
        <taxon>Neopterygii</taxon>
        <taxon>Teleostei</taxon>
        <taxon>Protacanthopterygii</taxon>
        <taxon>Salmoniformes</taxon>
        <taxon>Salmonidae</taxon>
        <taxon>Coregoninae</taxon>
        <taxon>Coregonus</taxon>
    </lineage>
</organism>
<gene>
    <name evidence="2" type="ORF">J4Q44_G00088000</name>
</gene>
<accession>A0AAN8M3P4</accession>
<dbReference type="EMBL" id="JAGTTL010000006">
    <property type="protein sequence ID" value="KAK6321824.1"/>
    <property type="molecule type" value="Genomic_DNA"/>
</dbReference>
<protein>
    <submittedName>
        <fullName evidence="2">Uncharacterized protein</fullName>
    </submittedName>
</protein>
<evidence type="ECO:0000256" key="1">
    <source>
        <dbReference type="SAM" id="MobiDB-lite"/>
    </source>
</evidence>
<feature type="compositionally biased region" description="Low complexity" evidence="1">
    <location>
        <begin position="1"/>
        <end position="21"/>
    </location>
</feature>
<dbReference type="AlphaFoldDB" id="A0AAN8M3P4"/>
<keyword evidence="3" id="KW-1185">Reference proteome</keyword>
<reference evidence="2 3" key="1">
    <citation type="submission" date="2021-04" db="EMBL/GenBank/DDBJ databases">
        <authorList>
            <person name="De Guttry C."/>
            <person name="Zahm M."/>
            <person name="Klopp C."/>
            <person name="Cabau C."/>
            <person name="Louis A."/>
            <person name="Berthelot C."/>
            <person name="Parey E."/>
            <person name="Roest Crollius H."/>
            <person name="Montfort J."/>
            <person name="Robinson-Rechavi M."/>
            <person name="Bucao C."/>
            <person name="Bouchez O."/>
            <person name="Gislard M."/>
            <person name="Lluch J."/>
            <person name="Milhes M."/>
            <person name="Lampietro C."/>
            <person name="Lopez Roques C."/>
            <person name="Donnadieu C."/>
            <person name="Braasch I."/>
            <person name="Desvignes T."/>
            <person name="Postlethwait J."/>
            <person name="Bobe J."/>
            <person name="Wedekind C."/>
            <person name="Guiguen Y."/>
        </authorList>
    </citation>
    <scope>NUCLEOTIDE SEQUENCE [LARGE SCALE GENOMIC DNA]</scope>
    <source>
        <strain evidence="2">Cs_M1</strain>
        <tissue evidence="2">Blood</tissue>
    </source>
</reference>
<name>A0AAN8M3P4_9TELE</name>